<keyword evidence="7" id="KW-0175">Coiled coil</keyword>
<dbReference type="GO" id="GO:0005886">
    <property type="term" value="C:plasma membrane"/>
    <property type="evidence" value="ECO:0007669"/>
    <property type="project" value="TreeGrafter"/>
</dbReference>
<feature type="domain" description="Major facilitator superfamily (MFS) profile" evidence="9">
    <location>
        <begin position="96"/>
        <end position="584"/>
    </location>
</feature>
<feature type="transmembrane region" description="Helical" evidence="8">
    <location>
        <begin position="561"/>
        <end position="580"/>
    </location>
</feature>
<feature type="transmembrane region" description="Helical" evidence="8">
    <location>
        <begin position="388"/>
        <end position="407"/>
    </location>
</feature>
<protein>
    <recommendedName>
        <fullName evidence="9">Major facilitator superfamily (MFS) profile domain-containing protein</fullName>
    </recommendedName>
</protein>
<dbReference type="GO" id="GO:0022857">
    <property type="term" value="F:transmembrane transporter activity"/>
    <property type="evidence" value="ECO:0007669"/>
    <property type="project" value="InterPro"/>
</dbReference>
<dbReference type="HOGENOM" id="CLU_000960_22_0_1"/>
<feature type="coiled-coil region" evidence="7">
    <location>
        <begin position="580"/>
        <end position="610"/>
    </location>
</feature>
<evidence type="ECO:0000256" key="5">
    <source>
        <dbReference type="ARBA" id="ARBA00022989"/>
    </source>
</evidence>
<feature type="transmembrane region" description="Helical" evidence="8">
    <location>
        <begin position="313"/>
        <end position="335"/>
    </location>
</feature>
<comment type="subcellular location">
    <subcellularLocation>
        <location evidence="1">Endomembrane system</location>
        <topology evidence="1">Multi-pass membrane protein</topology>
    </subcellularLocation>
</comment>
<gene>
    <name evidence="10" type="ORF">PHLGIDRAFT_377944</name>
</gene>
<feature type="transmembrane region" description="Helical" evidence="8">
    <location>
        <begin position="193"/>
        <end position="213"/>
    </location>
</feature>
<evidence type="ECO:0000259" key="9">
    <source>
        <dbReference type="PROSITE" id="PS50850"/>
    </source>
</evidence>
<dbReference type="AlphaFoldDB" id="A0A0C3PNP4"/>
<dbReference type="EMBL" id="KN840479">
    <property type="protein sequence ID" value="KIP08458.1"/>
    <property type="molecule type" value="Genomic_DNA"/>
</dbReference>
<feature type="transmembrane region" description="Helical" evidence="8">
    <location>
        <begin position="251"/>
        <end position="271"/>
    </location>
</feature>
<dbReference type="CDD" id="cd17502">
    <property type="entry name" value="MFS_Azr1_MDR_like"/>
    <property type="match status" value="1"/>
</dbReference>
<comment type="similarity">
    <text evidence="2">Belongs to the major facilitator superfamily.</text>
</comment>
<keyword evidence="3" id="KW-0813">Transport</keyword>
<feature type="transmembrane region" description="Helical" evidence="8">
    <location>
        <begin position="93"/>
        <end position="113"/>
    </location>
</feature>
<evidence type="ECO:0000256" key="1">
    <source>
        <dbReference type="ARBA" id="ARBA00004127"/>
    </source>
</evidence>
<organism evidence="10 11">
    <name type="scientific">Phlebiopsis gigantea (strain 11061_1 CR5-6)</name>
    <name type="common">White-rot fungus</name>
    <name type="synonym">Peniophora gigantea</name>
    <dbReference type="NCBI Taxonomy" id="745531"/>
    <lineage>
        <taxon>Eukaryota</taxon>
        <taxon>Fungi</taxon>
        <taxon>Dikarya</taxon>
        <taxon>Basidiomycota</taxon>
        <taxon>Agaricomycotina</taxon>
        <taxon>Agaricomycetes</taxon>
        <taxon>Polyporales</taxon>
        <taxon>Phanerochaetaceae</taxon>
        <taxon>Phlebiopsis</taxon>
    </lineage>
</organism>
<keyword evidence="6 8" id="KW-0472">Membrane</keyword>
<feature type="transmembrane region" description="Helical" evidence="8">
    <location>
        <begin position="355"/>
        <end position="376"/>
    </location>
</feature>
<evidence type="ECO:0000256" key="2">
    <source>
        <dbReference type="ARBA" id="ARBA00008335"/>
    </source>
</evidence>
<evidence type="ECO:0000256" key="7">
    <source>
        <dbReference type="SAM" id="Coils"/>
    </source>
</evidence>
<reference evidence="10 11" key="1">
    <citation type="journal article" date="2014" name="PLoS Genet.">
        <title>Analysis of the Phlebiopsis gigantea genome, transcriptome and secretome provides insight into its pioneer colonization strategies of wood.</title>
        <authorList>
            <person name="Hori C."/>
            <person name="Ishida T."/>
            <person name="Igarashi K."/>
            <person name="Samejima M."/>
            <person name="Suzuki H."/>
            <person name="Master E."/>
            <person name="Ferreira P."/>
            <person name="Ruiz-Duenas F.J."/>
            <person name="Held B."/>
            <person name="Canessa P."/>
            <person name="Larrondo L.F."/>
            <person name="Schmoll M."/>
            <person name="Druzhinina I.S."/>
            <person name="Kubicek C.P."/>
            <person name="Gaskell J.A."/>
            <person name="Kersten P."/>
            <person name="St John F."/>
            <person name="Glasner J."/>
            <person name="Sabat G."/>
            <person name="Splinter BonDurant S."/>
            <person name="Syed K."/>
            <person name="Yadav J."/>
            <person name="Mgbeahuruike A.C."/>
            <person name="Kovalchuk A."/>
            <person name="Asiegbu F.O."/>
            <person name="Lackner G."/>
            <person name="Hoffmeister D."/>
            <person name="Rencoret J."/>
            <person name="Gutierrez A."/>
            <person name="Sun H."/>
            <person name="Lindquist E."/>
            <person name="Barry K."/>
            <person name="Riley R."/>
            <person name="Grigoriev I.V."/>
            <person name="Henrissat B."/>
            <person name="Kues U."/>
            <person name="Berka R.M."/>
            <person name="Martinez A.T."/>
            <person name="Covert S.F."/>
            <person name="Blanchette R.A."/>
            <person name="Cullen D."/>
        </authorList>
    </citation>
    <scope>NUCLEOTIDE SEQUENCE [LARGE SCALE GENOMIC DNA]</scope>
    <source>
        <strain evidence="10 11">11061_1 CR5-6</strain>
    </source>
</reference>
<evidence type="ECO:0000256" key="3">
    <source>
        <dbReference type="ARBA" id="ARBA00022448"/>
    </source>
</evidence>
<dbReference type="SUPFAM" id="SSF103473">
    <property type="entry name" value="MFS general substrate transporter"/>
    <property type="match status" value="1"/>
</dbReference>
<dbReference type="STRING" id="745531.A0A0C3PNP4"/>
<dbReference type="InterPro" id="IPR020846">
    <property type="entry name" value="MFS_dom"/>
</dbReference>
<keyword evidence="5 8" id="KW-1133">Transmembrane helix</keyword>
<dbReference type="PROSITE" id="PS50850">
    <property type="entry name" value="MFS"/>
    <property type="match status" value="1"/>
</dbReference>
<dbReference type="PANTHER" id="PTHR23501">
    <property type="entry name" value="MAJOR FACILITATOR SUPERFAMILY"/>
    <property type="match status" value="1"/>
</dbReference>
<dbReference type="Pfam" id="PF07690">
    <property type="entry name" value="MFS_1"/>
    <property type="match status" value="1"/>
</dbReference>
<dbReference type="GO" id="GO:0012505">
    <property type="term" value="C:endomembrane system"/>
    <property type="evidence" value="ECO:0007669"/>
    <property type="project" value="UniProtKB-SubCell"/>
</dbReference>
<feature type="transmembrane region" description="Helical" evidence="8">
    <location>
        <begin position="283"/>
        <end position="307"/>
    </location>
</feature>
<keyword evidence="11" id="KW-1185">Reference proteome</keyword>
<evidence type="ECO:0000256" key="8">
    <source>
        <dbReference type="SAM" id="Phobius"/>
    </source>
</evidence>
<dbReference type="PANTHER" id="PTHR23501:SF189">
    <property type="entry name" value="DRUG TRANSPORTER, PUTATIVE (AFU_ORTHOLOGUE AFUA_4G03920)-RELATED"/>
    <property type="match status" value="1"/>
</dbReference>
<feature type="transmembrane region" description="Helical" evidence="8">
    <location>
        <begin position="449"/>
        <end position="471"/>
    </location>
</feature>
<dbReference type="InterPro" id="IPR011701">
    <property type="entry name" value="MFS"/>
</dbReference>
<keyword evidence="4 8" id="KW-0812">Transmembrane</keyword>
<dbReference type="Proteomes" id="UP000053257">
    <property type="component" value="Unassembled WGS sequence"/>
</dbReference>
<dbReference type="Gene3D" id="1.20.1250.20">
    <property type="entry name" value="MFS general substrate transporter like domains"/>
    <property type="match status" value="1"/>
</dbReference>
<evidence type="ECO:0000256" key="6">
    <source>
        <dbReference type="ARBA" id="ARBA00023136"/>
    </source>
</evidence>
<proteinExistence type="inferred from homology"/>
<sequence length="625" mass="68267">MTRRLIYWLYKSTQVRFKRRSSFSIFVMTVESFSVGVRQDDAAGTSAVVLQPVPSGAVSLEDDEDEKTSMKTVMTPPHHGLTDQTNFLPARQVFVIFCGLSVALACAFLDQTIISTALPRIASDFHSGRESSWVATAYLLTSLSCSPLYGRFSDIFGRKILLLVALCIFIIFSLGCALAQSMIQLIVFRALQGVGGGAITTLVLIIMSDIVSLKERATYQGVTETVIALAQGFGPVIGGLFAEYTTWRWTFWINLPLGGLALGVCLWLLPLKKVDGEIRHKLLQIDYVGSLLTITASVLLLLGLTWGGVTYSWSSAAVLVPLILGIALFALFLVWEGKFAKLPLVPIRVLKNRTVAGVCISNFMNGMTFFAILYYIPQLLELVKGYSPVKASLLFLPFLCPISVVVFCSGQYCSRTGRYRPLIVFGYGLWTVAQGLQCTIDEHSSLGKIIGFLLITAFASGFTFQTALLAAQAAVPRHDMAVVTGMTGFVRTIGSTISLAICASLVNNTLRGAVAQLGLSAAQVDALVDDPTIVNHLDRLSLDDAQKAAVIAGYTKGFKRVFYMTVACMGVAFFACLFMVEQHELVREDDEELKRQAKEELDLKKRAERDVKSDAVSEIPALEKV</sequence>
<dbReference type="FunFam" id="1.20.1720.10:FF:000013">
    <property type="entry name" value="Related to multidrug resistance proteins"/>
    <property type="match status" value="1"/>
</dbReference>
<feature type="transmembrane region" description="Helical" evidence="8">
    <location>
        <begin position="161"/>
        <end position="187"/>
    </location>
</feature>
<evidence type="ECO:0000256" key="4">
    <source>
        <dbReference type="ARBA" id="ARBA00022692"/>
    </source>
</evidence>
<accession>A0A0C3PNP4</accession>
<evidence type="ECO:0000313" key="11">
    <source>
        <dbReference type="Proteomes" id="UP000053257"/>
    </source>
</evidence>
<dbReference type="OrthoDB" id="10021397at2759"/>
<dbReference type="InterPro" id="IPR036259">
    <property type="entry name" value="MFS_trans_sf"/>
</dbReference>
<dbReference type="Gene3D" id="1.20.1720.10">
    <property type="entry name" value="Multidrug resistance protein D"/>
    <property type="match status" value="1"/>
</dbReference>
<dbReference type="PRINTS" id="PR01036">
    <property type="entry name" value="TCRTETB"/>
</dbReference>
<name>A0A0C3PNP4_PHLG1</name>
<evidence type="ECO:0000313" key="10">
    <source>
        <dbReference type="EMBL" id="KIP08458.1"/>
    </source>
</evidence>